<keyword evidence="2" id="KW-0645">Protease</keyword>
<keyword evidence="7" id="KW-0482">Metalloprotease</keyword>
<comment type="similarity">
    <text evidence="1">Belongs to the peptidase M43B family.</text>
</comment>
<keyword evidence="8" id="KW-1015">Disulfide bond</keyword>
<dbReference type="GO" id="GO:0006508">
    <property type="term" value="P:proteolysis"/>
    <property type="evidence" value="ECO:0007669"/>
    <property type="project" value="UniProtKB-KW"/>
</dbReference>
<keyword evidence="4 9" id="KW-0732">Signal</keyword>
<dbReference type="GO" id="GO:0046872">
    <property type="term" value="F:metal ion binding"/>
    <property type="evidence" value="ECO:0007669"/>
    <property type="project" value="UniProtKB-KW"/>
</dbReference>
<dbReference type="Gene3D" id="3.40.390.10">
    <property type="entry name" value="Collagenase (Catalytic Domain)"/>
    <property type="match status" value="1"/>
</dbReference>
<feature type="chain" id="PRO_5040373458" evidence="9">
    <location>
        <begin position="20"/>
        <end position="389"/>
    </location>
</feature>
<reference evidence="11" key="1">
    <citation type="submission" date="2022-06" db="EMBL/GenBank/DDBJ databases">
        <title>Complete genome sequences of two strains of the flax pathogen Septoria linicola.</title>
        <authorList>
            <person name="Lapalu N."/>
            <person name="Simon A."/>
            <person name="Demenou B."/>
            <person name="Paumier D."/>
            <person name="Guillot M.-P."/>
            <person name="Gout L."/>
            <person name="Valade R."/>
        </authorList>
    </citation>
    <scope>NUCLEOTIDE SEQUENCE</scope>
    <source>
        <strain evidence="11">SE15195</strain>
    </source>
</reference>
<sequence length="389" mass="42604">MKFTGITTAVSLFASLAIAQEEPPRCAMPTSGPGLAAVLENASQPPPLDPNAPARISSGINVETYVHLVTDDASIDLFPPSMVDEQIRVMNDRFGPSGFNFNVLNVTRTVNNAWGRGMRAQSAAERAMKAAPNQGGYDSLNLYFVSQTVQNILGWCYFPQGQPTAAQRTIDGCVNLASSMPNGGTNNYQMGLTAVHEIGHWLGLFHVFSGTCDGPGDFVDDTNHQRNETSGWPAVAPDTCTLRPGLDNIKNYMDYSFDVCMTEFTRGQDERATNIFTALRAGNVRFSEPESLGNGAINAPRRNCADASTYMGVRTWSGTNFDVDRCAEHCRATSRYNARHGLPGTCRYFNTYQQTRACVVESQQCAMYTQRRGAELATNRGQWQNRGQT</sequence>
<dbReference type="Proteomes" id="UP001056384">
    <property type="component" value="Chromosome 10"/>
</dbReference>
<keyword evidence="5" id="KW-0378">Hydrolase</keyword>
<keyword evidence="3" id="KW-0479">Metal-binding</keyword>
<protein>
    <submittedName>
        <fullName evidence="11">Peptidase M43, pregnancy-associated plasma-A</fullName>
    </submittedName>
</protein>
<evidence type="ECO:0000256" key="1">
    <source>
        <dbReference type="ARBA" id="ARBA00008721"/>
    </source>
</evidence>
<evidence type="ECO:0000313" key="11">
    <source>
        <dbReference type="EMBL" id="USW57588.1"/>
    </source>
</evidence>
<dbReference type="CDD" id="cd04275">
    <property type="entry name" value="ZnMc_pappalysin_like"/>
    <property type="match status" value="1"/>
</dbReference>
<proteinExistence type="inferred from homology"/>
<gene>
    <name evidence="11" type="ORF">Slin15195_G109070</name>
</gene>
<dbReference type="EMBL" id="CP099427">
    <property type="protein sequence ID" value="USW57588.1"/>
    <property type="molecule type" value="Genomic_DNA"/>
</dbReference>
<evidence type="ECO:0000256" key="4">
    <source>
        <dbReference type="ARBA" id="ARBA00022729"/>
    </source>
</evidence>
<evidence type="ECO:0000256" key="2">
    <source>
        <dbReference type="ARBA" id="ARBA00022670"/>
    </source>
</evidence>
<dbReference type="InterPro" id="IPR024079">
    <property type="entry name" value="MetalloPept_cat_dom_sf"/>
</dbReference>
<dbReference type="GO" id="GO:0008237">
    <property type="term" value="F:metallopeptidase activity"/>
    <property type="evidence" value="ECO:0007669"/>
    <property type="project" value="UniProtKB-KW"/>
</dbReference>
<dbReference type="PANTHER" id="PTHR47466:SF1">
    <property type="entry name" value="METALLOPROTEASE MEP1 (AFU_ORTHOLOGUE AFUA_1G07730)-RELATED"/>
    <property type="match status" value="1"/>
</dbReference>
<dbReference type="SUPFAM" id="SSF55486">
    <property type="entry name" value="Metalloproteases ('zincins'), catalytic domain"/>
    <property type="match status" value="1"/>
</dbReference>
<evidence type="ECO:0000256" key="7">
    <source>
        <dbReference type="ARBA" id="ARBA00023049"/>
    </source>
</evidence>
<keyword evidence="6" id="KW-0862">Zinc</keyword>
<organism evidence="11 12">
    <name type="scientific">Septoria linicola</name>
    <dbReference type="NCBI Taxonomy" id="215465"/>
    <lineage>
        <taxon>Eukaryota</taxon>
        <taxon>Fungi</taxon>
        <taxon>Dikarya</taxon>
        <taxon>Ascomycota</taxon>
        <taxon>Pezizomycotina</taxon>
        <taxon>Dothideomycetes</taxon>
        <taxon>Dothideomycetidae</taxon>
        <taxon>Mycosphaerellales</taxon>
        <taxon>Mycosphaerellaceae</taxon>
        <taxon>Septoria</taxon>
    </lineage>
</organism>
<accession>A0A9Q9EQI6</accession>
<evidence type="ECO:0000256" key="6">
    <source>
        <dbReference type="ARBA" id="ARBA00022833"/>
    </source>
</evidence>
<evidence type="ECO:0000256" key="8">
    <source>
        <dbReference type="ARBA" id="ARBA00023157"/>
    </source>
</evidence>
<feature type="domain" description="Peptidase M43 pregnancy-associated plasma-A" evidence="10">
    <location>
        <begin position="189"/>
        <end position="274"/>
    </location>
</feature>
<evidence type="ECO:0000256" key="9">
    <source>
        <dbReference type="SAM" id="SignalP"/>
    </source>
</evidence>
<dbReference type="Pfam" id="PF05572">
    <property type="entry name" value="Peptidase_M43"/>
    <property type="match status" value="1"/>
</dbReference>
<feature type="signal peptide" evidence="9">
    <location>
        <begin position="1"/>
        <end position="19"/>
    </location>
</feature>
<evidence type="ECO:0000259" key="10">
    <source>
        <dbReference type="Pfam" id="PF05572"/>
    </source>
</evidence>
<name>A0A9Q9EQI6_9PEZI</name>
<keyword evidence="12" id="KW-1185">Reference proteome</keyword>
<evidence type="ECO:0000256" key="3">
    <source>
        <dbReference type="ARBA" id="ARBA00022723"/>
    </source>
</evidence>
<evidence type="ECO:0000313" key="12">
    <source>
        <dbReference type="Proteomes" id="UP001056384"/>
    </source>
</evidence>
<dbReference type="PANTHER" id="PTHR47466">
    <property type="match status" value="1"/>
</dbReference>
<evidence type="ECO:0000256" key="5">
    <source>
        <dbReference type="ARBA" id="ARBA00022801"/>
    </source>
</evidence>
<dbReference type="AlphaFoldDB" id="A0A9Q9EQI6"/>
<dbReference type="InterPro" id="IPR008754">
    <property type="entry name" value="Peptidase_M43"/>
</dbReference>